<dbReference type="NCBIfam" id="NF000955">
    <property type="entry name" value="PRK00099.1-1"/>
    <property type="match status" value="1"/>
</dbReference>
<dbReference type="GO" id="GO:0070180">
    <property type="term" value="F:large ribosomal subunit rRNA binding"/>
    <property type="evidence" value="ECO:0007669"/>
    <property type="project" value="UniProtKB-UniRule"/>
</dbReference>
<dbReference type="InterPro" id="IPR001790">
    <property type="entry name" value="Ribosomal_uL10"/>
</dbReference>
<dbReference type="GO" id="GO:0015934">
    <property type="term" value="C:large ribosomal subunit"/>
    <property type="evidence" value="ECO:0007669"/>
    <property type="project" value="InterPro"/>
</dbReference>
<evidence type="ECO:0000256" key="2">
    <source>
        <dbReference type="ARBA" id="ARBA00022980"/>
    </source>
</evidence>
<evidence type="ECO:0000256" key="1">
    <source>
        <dbReference type="ARBA" id="ARBA00008889"/>
    </source>
</evidence>
<dbReference type="PROSITE" id="PS01109">
    <property type="entry name" value="RIBOSOMAL_L10"/>
    <property type="match status" value="1"/>
</dbReference>
<accession>A0A096D691</accession>
<sequence length="181" mass="19229">MPNAKVLSEKQAIVAELTEKLKTASSGVLVDYKGITVAQDTALRAECRKNELDYAVVKNTLVRFAINNVGLEEMDSVLNGTTSLALSHGDPIAPMRVINKFAKQFNGEKFTIKAGFMDGKVLSLDEIKALAELPSKEVLQAQVLGTMLAPITSLAIVIKAICEQKGGSVEAAEAPAEAAAE</sequence>
<evidence type="ECO:0000313" key="7">
    <source>
        <dbReference type="Proteomes" id="UP000029585"/>
    </source>
</evidence>
<dbReference type="CDD" id="cd05797">
    <property type="entry name" value="Ribosomal_L10"/>
    <property type="match status" value="1"/>
</dbReference>
<keyword evidence="7" id="KW-1185">Reference proteome</keyword>
<keyword evidence="5" id="KW-0694">RNA-binding</keyword>
<name>A0A096D691_FLAPL</name>
<keyword evidence="2 5" id="KW-0689">Ribosomal protein</keyword>
<dbReference type="AlphaFoldDB" id="A0A096D691"/>
<protein>
    <recommendedName>
        <fullName evidence="4 5">Large ribosomal subunit protein uL10</fullName>
    </recommendedName>
</protein>
<dbReference type="Pfam" id="PF00466">
    <property type="entry name" value="Ribosomal_L10"/>
    <property type="match status" value="1"/>
</dbReference>
<dbReference type="HAMAP" id="MF_00362">
    <property type="entry name" value="Ribosomal_uL10"/>
    <property type="match status" value="1"/>
</dbReference>
<dbReference type="Gene3D" id="6.10.250.290">
    <property type="match status" value="1"/>
</dbReference>
<comment type="function">
    <text evidence="5">Forms part of the ribosomal stalk, playing a central role in the interaction of the ribosome with GTP-bound translation factors.</text>
</comment>
<dbReference type="InterPro" id="IPR043141">
    <property type="entry name" value="Ribosomal_uL10-like_sf"/>
</dbReference>
<dbReference type="eggNOG" id="COG0244">
    <property type="taxonomic scope" value="Bacteria"/>
</dbReference>
<dbReference type="Proteomes" id="UP000029585">
    <property type="component" value="Unassembled WGS sequence"/>
</dbReference>
<reference evidence="6 7" key="1">
    <citation type="submission" date="2011-08" db="EMBL/GenBank/DDBJ databases">
        <title>The Genome Sequence of Clostridium orbiscindens 1_3_50AFAA.</title>
        <authorList>
            <consortium name="The Broad Institute Genome Sequencing Platform"/>
            <person name="Earl A."/>
            <person name="Ward D."/>
            <person name="Feldgarden M."/>
            <person name="Gevers D."/>
            <person name="Daigneault M."/>
            <person name="Strauss J."/>
            <person name="Allen-Vercoe E."/>
            <person name="Young S.K."/>
            <person name="Zeng Q."/>
            <person name="Gargeya S."/>
            <person name="Fitzgerald M."/>
            <person name="Haas B."/>
            <person name="Abouelleil A."/>
            <person name="Alvarado L."/>
            <person name="Arachchi H.M."/>
            <person name="Berlin A."/>
            <person name="Brown A."/>
            <person name="Chapman S.B."/>
            <person name="Chen Z."/>
            <person name="Dunbar C."/>
            <person name="Freedman E."/>
            <person name="Gearin G."/>
            <person name="Gellesch M."/>
            <person name="Goldberg J."/>
            <person name="Griggs A."/>
            <person name="Gujja S."/>
            <person name="Heiman D."/>
            <person name="Howarth C."/>
            <person name="Larson L."/>
            <person name="Lui A."/>
            <person name="MacDonald P.J.P."/>
            <person name="Montmayeur A."/>
            <person name="Murphy C."/>
            <person name="Neiman D."/>
            <person name="Pearson M."/>
            <person name="Priest M."/>
            <person name="Roberts A."/>
            <person name="Saif S."/>
            <person name="Shea T."/>
            <person name="Shenoy N."/>
            <person name="Sisk P."/>
            <person name="Stolte C."/>
            <person name="Sykes S."/>
            <person name="Wortman J."/>
            <person name="Nusbaum C."/>
            <person name="Birren B."/>
        </authorList>
    </citation>
    <scope>NUCLEOTIDE SEQUENCE [LARGE SCALE GENOMIC DNA]</scope>
    <source>
        <strain evidence="6 7">1_3_50AFAA</strain>
    </source>
</reference>
<dbReference type="RefSeq" id="WP_021631265.1">
    <property type="nucleotide sequence ID" value="NZ_KN174167.1"/>
</dbReference>
<evidence type="ECO:0000256" key="3">
    <source>
        <dbReference type="ARBA" id="ARBA00023274"/>
    </source>
</evidence>
<keyword evidence="3 5" id="KW-0687">Ribonucleoprotein</keyword>
<evidence type="ECO:0000256" key="4">
    <source>
        <dbReference type="ARBA" id="ARBA00035202"/>
    </source>
</evidence>
<comment type="caution">
    <text evidence="6">The sequence shown here is derived from an EMBL/GenBank/DDBJ whole genome shotgun (WGS) entry which is preliminary data.</text>
</comment>
<dbReference type="PANTHER" id="PTHR11560">
    <property type="entry name" value="39S RIBOSOMAL PROTEIN L10, MITOCHONDRIAL"/>
    <property type="match status" value="1"/>
</dbReference>
<comment type="similarity">
    <text evidence="1 5">Belongs to the universal ribosomal protein uL10 family.</text>
</comment>
<organism evidence="6 7">
    <name type="scientific">Flavonifractor plautii 1_3_50AFAA</name>
    <dbReference type="NCBI Taxonomy" id="742738"/>
    <lineage>
        <taxon>Bacteria</taxon>
        <taxon>Bacillati</taxon>
        <taxon>Bacillota</taxon>
        <taxon>Clostridia</taxon>
        <taxon>Eubacteriales</taxon>
        <taxon>Oscillospiraceae</taxon>
        <taxon>Flavonifractor</taxon>
    </lineage>
</organism>
<proteinExistence type="inferred from homology"/>
<dbReference type="InterPro" id="IPR047865">
    <property type="entry name" value="Ribosomal_uL10_bac_type"/>
</dbReference>
<dbReference type="InterPro" id="IPR002363">
    <property type="entry name" value="Ribosomal_uL10_CS_bac"/>
</dbReference>
<dbReference type="HOGENOM" id="CLU_092227_2_1_9"/>
<dbReference type="SUPFAM" id="SSF160369">
    <property type="entry name" value="Ribosomal protein L10-like"/>
    <property type="match status" value="1"/>
</dbReference>
<dbReference type="InterPro" id="IPR022973">
    <property type="entry name" value="Ribosomal_uL10_bac"/>
</dbReference>
<dbReference type="GO" id="GO:0006412">
    <property type="term" value="P:translation"/>
    <property type="evidence" value="ECO:0007669"/>
    <property type="project" value="UniProtKB-UniRule"/>
</dbReference>
<dbReference type="GO" id="GO:0003735">
    <property type="term" value="F:structural constituent of ribosome"/>
    <property type="evidence" value="ECO:0007669"/>
    <property type="project" value="InterPro"/>
</dbReference>
<dbReference type="Gene3D" id="3.30.70.1730">
    <property type="match status" value="1"/>
</dbReference>
<dbReference type="PATRIC" id="fig|742738.3.peg.3935"/>
<comment type="subunit">
    <text evidence="5">Part of the ribosomal stalk of the 50S ribosomal subunit. The N-terminus interacts with L11 and the large rRNA to form the base of the stalk. The C-terminus forms an elongated spine to which L12 dimers bind in a sequential fashion forming a multimeric L10(L12)X complex.</text>
</comment>
<dbReference type="EMBL" id="ADLO01000115">
    <property type="protein sequence ID" value="KGF53084.1"/>
    <property type="molecule type" value="Genomic_DNA"/>
</dbReference>
<evidence type="ECO:0000256" key="5">
    <source>
        <dbReference type="HAMAP-Rule" id="MF_00362"/>
    </source>
</evidence>
<keyword evidence="5" id="KW-0699">rRNA-binding</keyword>
<gene>
    <name evidence="5" type="primary">rplJ</name>
    <name evidence="6" type="ORF">HMPREF9460_03825</name>
</gene>
<evidence type="ECO:0000313" key="6">
    <source>
        <dbReference type="EMBL" id="KGF53084.1"/>
    </source>
</evidence>